<keyword evidence="10" id="KW-0067">ATP-binding</keyword>
<keyword evidence="7 14" id="KW-0812">Transmembrane</keyword>
<evidence type="ECO:0000256" key="5">
    <source>
        <dbReference type="ARBA" id="ARBA00022553"/>
    </source>
</evidence>
<dbReference type="RefSeq" id="WP_049736500.1">
    <property type="nucleotide sequence ID" value="NZ_BJON01000006.1"/>
</dbReference>
<dbReference type="InterPro" id="IPR003661">
    <property type="entry name" value="HisK_dim/P_dom"/>
</dbReference>
<gene>
    <name evidence="17" type="ORF">ADS79_00680</name>
    <name evidence="16" type="ORF">BRE01_18680</name>
</gene>
<evidence type="ECO:0000259" key="15">
    <source>
        <dbReference type="PROSITE" id="PS50109"/>
    </source>
</evidence>
<evidence type="ECO:0000256" key="9">
    <source>
        <dbReference type="ARBA" id="ARBA00022777"/>
    </source>
</evidence>
<evidence type="ECO:0000256" key="12">
    <source>
        <dbReference type="ARBA" id="ARBA00023012"/>
    </source>
</evidence>
<dbReference type="OrthoDB" id="9780487at2"/>
<dbReference type="CDD" id="cd00082">
    <property type="entry name" value="HisKA"/>
    <property type="match status" value="1"/>
</dbReference>
<evidence type="ECO:0000256" key="2">
    <source>
        <dbReference type="ARBA" id="ARBA00004651"/>
    </source>
</evidence>
<dbReference type="EMBL" id="LGIQ01000002">
    <property type="protein sequence ID" value="KNB74263.1"/>
    <property type="molecule type" value="Genomic_DNA"/>
</dbReference>
<dbReference type="Proteomes" id="UP000319578">
    <property type="component" value="Unassembled WGS sequence"/>
</dbReference>
<reference evidence="17" key="2">
    <citation type="submission" date="2015-07" db="EMBL/GenBank/DDBJ databases">
        <title>MeaNS - Measles Nucleotide Surveillance Program.</title>
        <authorList>
            <person name="Tran T."/>
            <person name="Druce J."/>
        </authorList>
    </citation>
    <scope>NUCLEOTIDE SEQUENCE</scope>
    <source>
        <strain evidence="17">DSM 9887</strain>
    </source>
</reference>
<dbReference type="SUPFAM" id="SSF47384">
    <property type="entry name" value="Homodimeric domain of signal transducing histidine kinase"/>
    <property type="match status" value="1"/>
</dbReference>
<proteinExistence type="predicted"/>
<evidence type="ECO:0000256" key="4">
    <source>
        <dbReference type="ARBA" id="ARBA00022475"/>
    </source>
</evidence>
<keyword evidence="19" id="KW-1185">Reference proteome</keyword>
<keyword evidence="11 14" id="KW-1133">Transmembrane helix</keyword>
<dbReference type="Pfam" id="PF02518">
    <property type="entry name" value="HATPase_c"/>
    <property type="match status" value="1"/>
</dbReference>
<dbReference type="GO" id="GO:0005886">
    <property type="term" value="C:plasma membrane"/>
    <property type="evidence" value="ECO:0007669"/>
    <property type="project" value="UniProtKB-SubCell"/>
</dbReference>
<keyword evidence="9 16" id="KW-0418">Kinase</keyword>
<comment type="catalytic activity">
    <reaction evidence="1">
        <text>ATP + protein L-histidine = ADP + protein N-phospho-L-histidine.</text>
        <dbReference type="EC" id="2.7.13.3"/>
    </reaction>
</comment>
<dbReference type="Gene3D" id="3.30.565.10">
    <property type="entry name" value="Histidine kinase-like ATPase, C-terminal domain"/>
    <property type="match status" value="1"/>
</dbReference>
<dbReference type="GO" id="GO:0000155">
    <property type="term" value="F:phosphorelay sensor kinase activity"/>
    <property type="evidence" value="ECO:0007669"/>
    <property type="project" value="InterPro"/>
</dbReference>
<name>A0A0K9YZV5_9BACL</name>
<evidence type="ECO:0000256" key="8">
    <source>
        <dbReference type="ARBA" id="ARBA00022741"/>
    </source>
</evidence>
<dbReference type="InterPro" id="IPR050351">
    <property type="entry name" value="BphY/WalK/GraS-like"/>
</dbReference>
<dbReference type="PANTHER" id="PTHR45453:SF2">
    <property type="entry name" value="HISTIDINE KINASE"/>
    <property type="match status" value="1"/>
</dbReference>
<reference evidence="16 19" key="3">
    <citation type="submission" date="2019-06" db="EMBL/GenBank/DDBJ databases">
        <title>Whole genome shotgun sequence of Brevibacillus reuszeri NBRC 15719.</title>
        <authorList>
            <person name="Hosoyama A."/>
            <person name="Uohara A."/>
            <person name="Ohji S."/>
            <person name="Ichikawa N."/>
        </authorList>
    </citation>
    <scope>NUCLEOTIDE SEQUENCE [LARGE SCALE GENOMIC DNA]</scope>
    <source>
        <strain evidence="16 19">NBRC 15719</strain>
    </source>
</reference>
<evidence type="ECO:0000313" key="16">
    <source>
        <dbReference type="EMBL" id="GED68166.1"/>
    </source>
</evidence>
<keyword evidence="5" id="KW-0597">Phosphoprotein</keyword>
<dbReference type="PRINTS" id="PR00344">
    <property type="entry name" value="BCTRLSENSOR"/>
</dbReference>
<evidence type="ECO:0000256" key="13">
    <source>
        <dbReference type="ARBA" id="ARBA00023136"/>
    </source>
</evidence>
<dbReference type="PATRIC" id="fig|54915.3.peg.5276"/>
<dbReference type="SMART" id="SM00388">
    <property type="entry name" value="HisKA"/>
    <property type="match status" value="1"/>
</dbReference>
<dbReference type="InterPro" id="IPR004358">
    <property type="entry name" value="Sig_transdc_His_kin-like_C"/>
</dbReference>
<organism evidence="17 18">
    <name type="scientific">Brevibacillus reuszeri</name>
    <dbReference type="NCBI Taxonomy" id="54915"/>
    <lineage>
        <taxon>Bacteria</taxon>
        <taxon>Bacillati</taxon>
        <taxon>Bacillota</taxon>
        <taxon>Bacilli</taxon>
        <taxon>Bacillales</taxon>
        <taxon>Paenibacillaceae</taxon>
        <taxon>Brevibacillus</taxon>
    </lineage>
</organism>
<dbReference type="SUPFAM" id="SSF55874">
    <property type="entry name" value="ATPase domain of HSP90 chaperone/DNA topoisomerase II/histidine kinase"/>
    <property type="match status" value="1"/>
</dbReference>
<evidence type="ECO:0000313" key="17">
    <source>
        <dbReference type="EMBL" id="KNB74263.1"/>
    </source>
</evidence>
<feature type="domain" description="Histidine kinase" evidence="15">
    <location>
        <begin position="120"/>
        <end position="327"/>
    </location>
</feature>
<dbReference type="FunFam" id="3.30.565.10:FF:000057">
    <property type="entry name" value="Sensor histidine kinase"/>
    <property type="match status" value="1"/>
</dbReference>
<comment type="caution">
    <text evidence="17">The sequence shown here is derived from an EMBL/GenBank/DDBJ whole genome shotgun (WGS) entry which is preliminary data.</text>
</comment>
<dbReference type="EMBL" id="BJON01000006">
    <property type="protein sequence ID" value="GED68166.1"/>
    <property type="molecule type" value="Genomic_DNA"/>
</dbReference>
<evidence type="ECO:0000256" key="7">
    <source>
        <dbReference type="ARBA" id="ARBA00022692"/>
    </source>
</evidence>
<accession>A0A0K9YZV5</accession>
<evidence type="ECO:0000256" key="3">
    <source>
        <dbReference type="ARBA" id="ARBA00012438"/>
    </source>
</evidence>
<evidence type="ECO:0000313" key="19">
    <source>
        <dbReference type="Proteomes" id="UP000319578"/>
    </source>
</evidence>
<evidence type="ECO:0000256" key="10">
    <source>
        <dbReference type="ARBA" id="ARBA00022840"/>
    </source>
</evidence>
<comment type="subcellular location">
    <subcellularLocation>
        <location evidence="2">Cell membrane</location>
        <topology evidence="2">Multi-pass membrane protein</topology>
    </subcellularLocation>
</comment>
<dbReference type="GO" id="GO:0004721">
    <property type="term" value="F:phosphoprotein phosphatase activity"/>
    <property type="evidence" value="ECO:0007669"/>
    <property type="project" value="TreeGrafter"/>
</dbReference>
<feature type="transmembrane region" description="Helical" evidence="14">
    <location>
        <begin position="9"/>
        <end position="30"/>
    </location>
</feature>
<sequence>MSLFLRDQWAFAAFFLVQLILLILIFAMDGYWNESLIIYVVFLSLFFAGAFLVVRYLTHRTIYQRLSKPVESLEELTQTHGNAALCRALDENCLEHYRLYKEQLHAYENKQRDYTTFIQQWVHQMKTPISVIHLLLQDEDDSTAESIREEVDRIKRGLETVLYIARLDRFEQDFLIEPVSLRCLVQNVLAENKRLFIRNQVYPEVKIDEQWRVESDDKWLSFVLNQLLTNAVRYSAGKSNKVTIRAYERGASVLLEVQDYGIGIPPEDIRRVFQPYFTGENGRKYPESTGMGLYLVKEICGRLQHGVEMESEVGVGTTIRIVLSAVVPILQDRKLPES</sequence>
<reference evidence="18" key="1">
    <citation type="submission" date="2015-07" db="EMBL/GenBank/DDBJ databases">
        <title>Genome sequencing project for genomic taxonomy and phylogenomics of Bacillus-like bacteria.</title>
        <authorList>
            <person name="Liu B."/>
            <person name="Wang J."/>
            <person name="Zhu Y."/>
            <person name="Liu G."/>
            <person name="Chen Q."/>
            <person name="Chen Z."/>
            <person name="Lan J."/>
            <person name="Che J."/>
            <person name="Ge C."/>
            <person name="Shi H."/>
            <person name="Pan Z."/>
            <person name="Liu X."/>
        </authorList>
    </citation>
    <scope>NUCLEOTIDE SEQUENCE [LARGE SCALE GENOMIC DNA]</scope>
    <source>
        <strain evidence="18">DSM 9887</strain>
    </source>
</reference>
<evidence type="ECO:0000313" key="18">
    <source>
        <dbReference type="Proteomes" id="UP000036834"/>
    </source>
</evidence>
<dbReference type="Proteomes" id="UP000036834">
    <property type="component" value="Unassembled WGS sequence"/>
</dbReference>
<dbReference type="InterPro" id="IPR003594">
    <property type="entry name" value="HATPase_dom"/>
</dbReference>
<keyword evidence="4" id="KW-1003">Cell membrane</keyword>
<protein>
    <recommendedName>
        <fullName evidence="3">histidine kinase</fullName>
        <ecNumber evidence="3">2.7.13.3</ecNumber>
    </recommendedName>
</protein>
<evidence type="ECO:0000256" key="1">
    <source>
        <dbReference type="ARBA" id="ARBA00000085"/>
    </source>
</evidence>
<feature type="transmembrane region" description="Helical" evidence="14">
    <location>
        <begin position="36"/>
        <end position="58"/>
    </location>
</feature>
<dbReference type="STRING" id="54915.ADS79_00680"/>
<dbReference type="PANTHER" id="PTHR45453">
    <property type="entry name" value="PHOSPHATE REGULON SENSOR PROTEIN PHOR"/>
    <property type="match status" value="1"/>
</dbReference>
<evidence type="ECO:0000256" key="11">
    <source>
        <dbReference type="ARBA" id="ARBA00022989"/>
    </source>
</evidence>
<evidence type="ECO:0000256" key="14">
    <source>
        <dbReference type="SAM" id="Phobius"/>
    </source>
</evidence>
<dbReference type="InterPro" id="IPR036097">
    <property type="entry name" value="HisK_dim/P_sf"/>
</dbReference>
<keyword evidence="12" id="KW-0902">Two-component regulatory system</keyword>
<dbReference type="InterPro" id="IPR005467">
    <property type="entry name" value="His_kinase_dom"/>
</dbReference>
<dbReference type="GO" id="GO:0016036">
    <property type="term" value="P:cellular response to phosphate starvation"/>
    <property type="evidence" value="ECO:0007669"/>
    <property type="project" value="TreeGrafter"/>
</dbReference>
<dbReference type="SMART" id="SM00387">
    <property type="entry name" value="HATPase_c"/>
    <property type="match status" value="1"/>
</dbReference>
<dbReference type="GO" id="GO:0005524">
    <property type="term" value="F:ATP binding"/>
    <property type="evidence" value="ECO:0007669"/>
    <property type="project" value="UniProtKB-KW"/>
</dbReference>
<keyword evidence="8" id="KW-0547">Nucleotide-binding</keyword>
<dbReference type="InterPro" id="IPR036890">
    <property type="entry name" value="HATPase_C_sf"/>
</dbReference>
<keyword evidence="6" id="KW-0808">Transferase</keyword>
<evidence type="ECO:0000256" key="6">
    <source>
        <dbReference type="ARBA" id="ARBA00022679"/>
    </source>
</evidence>
<dbReference type="EC" id="2.7.13.3" evidence="3"/>
<dbReference type="AlphaFoldDB" id="A0A0K9YZV5"/>
<dbReference type="PROSITE" id="PS50109">
    <property type="entry name" value="HIS_KIN"/>
    <property type="match status" value="1"/>
</dbReference>
<keyword evidence="13 14" id="KW-0472">Membrane</keyword>